<dbReference type="Proteomes" id="UP001341840">
    <property type="component" value="Unassembled WGS sequence"/>
</dbReference>
<dbReference type="PANTHER" id="PTHR33511">
    <property type="entry name" value="OS06G0632400 PROTEIN"/>
    <property type="match status" value="1"/>
</dbReference>
<sequence length="189" mass="21139">MGGNNRQRKSSSFMSVFNIFKSNNSRHRGNNNSSSNYNGGYYYYEEGAKAGTKVWPSDEDRGRWGVADPVIDMKASAFIAKYKKRISDSELHCHAAHPTENLIKMGGKKRQRKSSLMSLSSFVLSLFKSNKGRGGVGQCEVCESSWRKVWPSDEDRGSWGVAEPGIDKKADAFIAHRRSRTFSEPSTTP</sequence>
<evidence type="ECO:0000313" key="1">
    <source>
        <dbReference type="EMBL" id="MED6208454.1"/>
    </source>
</evidence>
<gene>
    <name evidence="1" type="ORF">PIB30_045181</name>
</gene>
<proteinExistence type="predicted"/>
<reference evidence="1 2" key="1">
    <citation type="journal article" date="2023" name="Plants (Basel)">
        <title>Bridging the Gap: Combining Genomics and Transcriptomics Approaches to Understand Stylosanthes scabra, an Orphan Legume from the Brazilian Caatinga.</title>
        <authorList>
            <person name="Ferreira-Neto J.R.C."/>
            <person name="da Silva M.D."/>
            <person name="Binneck E."/>
            <person name="de Melo N.F."/>
            <person name="da Silva R.H."/>
            <person name="de Melo A.L.T.M."/>
            <person name="Pandolfi V."/>
            <person name="Bustamante F.O."/>
            <person name="Brasileiro-Vidal A.C."/>
            <person name="Benko-Iseppon A.M."/>
        </authorList>
    </citation>
    <scope>NUCLEOTIDE SEQUENCE [LARGE SCALE GENOMIC DNA]</scope>
    <source>
        <tissue evidence="1">Leaves</tissue>
    </source>
</reference>
<name>A0ABU6YGP5_9FABA</name>
<comment type="caution">
    <text evidence="1">The sequence shown here is derived from an EMBL/GenBank/DDBJ whole genome shotgun (WGS) entry which is preliminary data.</text>
</comment>
<dbReference type="EMBL" id="JASCZI010241929">
    <property type="protein sequence ID" value="MED6208454.1"/>
    <property type="molecule type" value="Genomic_DNA"/>
</dbReference>
<evidence type="ECO:0000313" key="2">
    <source>
        <dbReference type="Proteomes" id="UP001341840"/>
    </source>
</evidence>
<accession>A0ABU6YGP5</accession>
<protein>
    <submittedName>
        <fullName evidence="1">Uncharacterized protein</fullName>
    </submittedName>
</protein>
<organism evidence="1 2">
    <name type="scientific">Stylosanthes scabra</name>
    <dbReference type="NCBI Taxonomy" id="79078"/>
    <lineage>
        <taxon>Eukaryota</taxon>
        <taxon>Viridiplantae</taxon>
        <taxon>Streptophyta</taxon>
        <taxon>Embryophyta</taxon>
        <taxon>Tracheophyta</taxon>
        <taxon>Spermatophyta</taxon>
        <taxon>Magnoliopsida</taxon>
        <taxon>eudicotyledons</taxon>
        <taxon>Gunneridae</taxon>
        <taxon>Pentapetalae</taxon>
        <taxon>rosids</taxon>
        <taxon>fabids</taxon>
        <taxon>Fabales</taxon>
        <taxon>Fabaceae</taxon>
        <taxon>Papilionoideae</taxon>
        <taxon>50 kb inversion clade</taxon>
        <taxon>dalbergioids sensu lato</taxon>
        <taxon>Dalbergieae</taxon>
        <taxon>Pterocarpus clade</taxon>
        <taxon>Stylosanthes</taxon>
    </lineage>
</organism>
<keyword evidence="2" id="KW-1185">Reference proteome</keyword>